<evidence type="ECO:0000259" key="2">
    <source>
        <dbReference type="Pfam" id="PF13449"/>
    </source>
</evidence>
<comment type="caution">
    <text evidence="3">The sequence shown here is derived from an EMBL/GenBank/DDBJ whole genome shotgun (WGS) entry which is preliminary data.</text>
</comment>
<feature type="domain" description="Phytase-like" evidence="2">
    <location>
        <begin position="126"/>
        <end position="379"/>
    </location>
</feature>
<feature type="signal peptide" evidence="1">
    <location>
        <begin position="1"/>
        <end position="27"/>
    </location>
</feature>
<dbReference type="Proteomes" id="UP001596492">
    <property type="component" value="Unassembled WGS sequence"/>
</dbReference>
<evidence type="ECO:0000313" key="4">
    <source>
        <dbReference type="Proteomes" id="UP001596492"/>
    </source>
</evidence>
<sequence>MFKVSQNNIWTSPLPVVSLLVGAIVLAGCASQSEKTNAVKAVPDVSQILDDHNKVAEKRWLLGEQSGAHYRASCPDGTPYVTPETISLQAHKVEVRDTGSRHFLKGTRLPRVEFVAGYHLTSDNPRFGGISGIDTLNSGDLLAVTDQGDFLWIGMDEYDHLQPVSAQISMMRDANGNPYDNKADADSEGLAVDNGLAFVSFEREHRIEAFDLETCGANARGSRVFTLDKDRDNVAGIRDNGGMEALALTDIGGLIMGVETLDDGKAQLSFSPKVGMADFRGRLDAGNSKQITGSDYLARSQNSGELYSLHRYYSPLTGAQINVLQTQVSRNEGGEYILGESVELLSLKLPGVTDNFEGISVRRDEDGNIRLFIVSDDNFSPKQRSLLLIFNVVPKGY</sequence>
<protein>
    <submittedName>
        <fullName evidence="3">Esterase-like activity of phytase family protein</fullName>
    </submittedName>
</protein>
<name>A0ABW2IJX1_9PROT</name>
<organism evidence="3 4">
    <name type="scientific">Hirschia litorea</name>
    <dbReference type="NCBI Taxonomy" id="1199156"/>
    <lineage>
        <taxon>Bacteria</taxon>
        <taxon>Pseudomonadati</taxon>
        <taxon>Pseudomonadota</taxon>
        <taxon>Alphaproteobacteria</taxon>
        <taxon>Hyphomonadales</taxon>
        <taxon>Hyphomonadaceae</taxon>
        <taxon>Hirschia</taxon>
    </lineage>
</organism>
<dbReference type="EMBL" id="JBHTBR010000002">
    <property type="protein sequence ID" value="MFC7291307.1"/>
    <property type="molecule type" value="Genomic_DNA"/>
</dbReference>
<dbReference type="RefSeq" id="WP_382166500.1">
    <property type="nucleotide sequence ID" value="NZ_JBHTBR010000002.1"/>
</dbReference>
<evidence type="ECO:0000313" key="3">
    <source>
        <dbReference type="EMBL" id="MFC7291307.1"/>
    </source>
</evidence>
<keyword evidence="4" id="KW-1185">Reference proteome</keyword>
<evidence type="ECO:0000256" key="1">
    <source>
        <dbReference type="SAM" id="SignalP"/>
    </source>
</evidence>
<dbReference type="InterPro" id="IPR027372">
    <property type="entry name" value="Phytase-like_dom"/>
</dbReference>
<proteinExistence type="predicted"/>
<accession>A0ABW2IJX1</accession>
<reference evidence="4" key="1">
    <citation type="journal article" date="2019" name="Int. J. Syst. Evol. Microbiol.">
        <title>The Global Catalogue of Microorganisms (GCM) 10K type strain sequencing project: providing services to taxonomists for standard genome sequencing and annotation.</title>
        <authorList>
            <consortium name="The Broad Institute Genomics Platform"/>
            <consortium name="The Broad Institute Genome Sequencing Center for Infectious Disease"/>
            <person name="Wu L."/>
            <person name="Ma J."/>
        </authorList>
    </citation>
    <scope>NUCLEOTIDE SEQUENCE [LARGE SCALE GENOMIC DNA]</scope>
    <source>
        <strain evidence="4">CCUG 51308</strain>
    </source>
</reference>
<dbReference type="Pfam" id="PF13449">
    <property type="entry name" value="Phytase-like"/>
    <property type="match status" value="1"/>
</dbReference>
<keyword evidence="1" id="KW-0732">Signal</keyword>
<gene>
    <name evidence="3" type="ORF">ACFQS8_06740</name>
</gene>
<feature type="chain" id="PRO_5045418282" evidence="1">
    <location>
        <begin position="28"/>
        <end position="397"/>
    </location>
</feature>
<dbReference type="PROSITE" id="PS51257">
    <property type="entry name" value="PROKAR_LIPOPROTEIN"/>
    <property type="match status" value="1"/>
</dbReference>